<comment type="similarity">
    <text evidence="2 7">Belongs to the MgtC/SapB family.</text>
</comment>
<accession>A0A1T4RWY2</accession>
<feature type="transmembrane region" description="Helical" evidence="7">
    <location>
        <begin position="50"/>
        <end position="68"/>
    </location>
</feature>
<keyword evidence="3" id="KW-1003">Cell membrane</keyword>
<evidence type="ECO:0000256" key="7">
    <source>
        <dbReference type="RuleBase" id="RU365041"/>
    </source>
</evidence>
<feature type="transmembrane region" description="Helical" evidence="7">
    <location>
        <begin position="24"/>
        <end position="43"/>
    </location>
</feature>
<evidence type="ECO:0000256" key="4">
    <source>
        <dbReference type="ARBA" id="ARBA00022692"/>
    </source>
</evidence>
<evidence type="ECO:0000256" key="3">
    <source>
        <dbReference type="ARBA" id="ARBA00022475"/>
    </source>
</evidence>
<dbReference type="Proteomes" id="UP000190092">
    <property type="component" value="Unassembled WGS sequence"/>
</dbReference>
<keyword evidence="7" id="KW-0997">Cell inner membrane</keyword>
<feature type="transmembrane region" description="Helical" evidence="7">
    <location>
        <begin position="74"/>
        <end position="93"/>
    </location>
</feature>
<dbReference type="PANTHER" id="PTHR33778:SF1">
    <property type="entry name" value="MAGNESIUM TRANSPORTER YHID-RELATED"/>
    <property type="match status" value="1"/>
</dbReference>
<dbReference type="PRINTS" id="PR01837">
    <property type="entry name" value="MGTCSAPBPROT"/>
</dbReference>
<organism evidence="9 10">
    <name type="scientific">Enhydrobacter aerosaccus</name>
    <dbReference type="NCBI Taxonomy" id="225324"/>
    <lineage>
        <taxon>Bacteria</taxon>
        <taxon>Pseudomonadati</taxon>
        <taxon>Pseudomonadota</taxon>
        <taxon>Alphaproteobacteria</taxon>
        <taxon>Hyphomicrobiales</taxon>
        <taxon>Enhydrobacter</taxon>
    </lineage>
</organism>
<evidence type="ECO:0000256" key="2">
    <source>
        <dbReference type="ARBA" id="ARBA00009298"/>
    </source>
</evidence>
<evidence type="ECO:0000256" key="5">
    <source>
        <dbReference type="ARBA" id="ARBA00022989"/>
    </source>
</evidence>
<feature type="domain" description="MgtC/SapB/SrpB/YhiD N-terminal" evidence="8">
    <location>
        <begin position="9"/>
        <end position="94"/>
    </location>
</feature>
<evidence type="ECO:0000256" key="1">
    <source>
        <dbReference type="ARBA" id="ARBA00004651"/>
    </source>
</evidence>
<keyword evidence="10" id="KW-1185">Reference proteome</keyword>
<gene>
    <name evidence="9" type="ORF">SAMN02745126_04115</name>
</gene>
<dbReference type="PANTHER" id="PTHR33778">
    <property type="entry name" value="PROTEIN MGTC"/>
    <property type="match status" value="1"/>
</dbReference>
<dbReference type="OrthoDB" id="9811198at2"/>
<dbReference type="InterPro" id="IPR003416">
    <property type="entry name" value="MgtC/SapB/SrpB/YhiD_fam"/>
</dbReference>
<evidence type="ECO:0000259" key="8">
    <source>
        <dbReference type="Pfam" id="PF02308"/>
    </source>
</evidence>
<dbReference type="RefSeq" id="WP_085935802.1">
    <property type="nucleotide sequence ID" value="NZ_FUWJ01000006.1"/>
</dbReference>
<dbReference type="AlphaFoldDB" id="A0A1T4RWY2"/>
<evidence type="ECO:0000256" key="6">
    <source>
        <dbReference type="ARBA" id="ARBA00023136"/>
    </source>
</evidence>
<comment type="subcellular location">
    <subcellularLocation>
        <location evidence="7">Cell inner membrane</location>
        <topology evidence="7">Multi-pass membrane protein</topology>
    </subcellularLocation>
    <subcellularLocation>
        <location evidence="1">Cell membrane</location>
        <topology evidence="1">Multi-pass membrane protein</topology>
    </subcellularLocation>
</comment>
<name>A0A1T4RWY2_9HYPH</name>
<keyword evidence="6 7" id="KW-0472">Membrane</keyword>
<reference evidence="10" key="1">
    <citation type="submission" date="2017-02" db="EMBL/GenBank/DDBJ databases">
        <authorList>
            <person name="Varghese N."/>
            <person name="Submissions S."/>
        </authorList>
    </citation>
    <scope>NUCLEOTIDE SEQUENCE [LARGE SCALE GENOMIC DNA]</scope>
    <source>
        <strain evidence="10">ATCC 27094</strain>
    </source>
</reference>
<evidence type="ECO:0000313" key="10">
    <source>
        <dbReference type="Proteomes" id="UP000190092"/>
    </source>
</evidence>
<dbReference type="EMBL" id="FUWJ01000006">
    <property type="protein sequence ID" value="SKA20455.1"/>
    <property type="molecule type" value="Genomic_DNA"/>
</dbReference>
<proteinExistence type="inferred from homology"/>
<dbReference type="Pfam" id="PF02308">
    <property type="entry name" value="MgtC"/>
    <property type="match status" value="1"/>
</dbReference>
<sequence>MIEANLLLGVTGKTQSSFSMMDTLRFPLGILSGIGFIGAGVILKRGDMVMGVTTAATLWLITVIGLVLGAGYFVLGGAMVVVAFVVLVLLVRLEPLMERDHRAALTIDVAANGPSTDMLRATIREGGYKIKSLSLTQSQDRQLRCSVSWTSRDASDQVPAVVSRLLEQDGVLRVDWHPLETGQQHDD</sequence>
<keyword evidence="4 7" id="KW-0812">Transmembrane</keyword>
<dbReference type="STRING" id="225324.SAMN02745126_04115"/>
<keyword evidence="5 7" id="KW-1133">Transmembrane helix</keyword>
<protein>
    <recommendedName>
        <fullName evidence="7">Protein MgtC</fullName>
    </recommendedName>
</protein>
<evidence type="ECO:0000313" key="9">
    <source>
        <dbReference type="EMBL" id="SKA20455.1"/>
    </source>
</evidence>
<dbReference type="GO" id="GO:0005886">
    <property type="term" value="C:plasma membrane"/>
    <property type="evidence" value="ECO:0007669"/>
    <property type="project" value="UniProtKB-SubCell"/>
</dbReference>
<dbReference type="InterPro" id="IPR049177">
    <property type="entry name" value="MgtC_SapB_SrpB_YhiD_N"/>
</dbReference>